<feature type="compositionally biased region" description="Low complexity" evidence="2">
    <location>
        <begin position="24"/>
        <end position="34"/>
    </location>
</feature>
<evidence type="ECO:0000256" key="2">
    <source>
        <dbReference type="SAM" id="MobiDB-lite"/>
    </source>
</evidence>
<proteinExistence type="predicted"/>
<dbReference type="VEuPathDB" id="FungiDB:GMDG_08902"/>
<keyword evidence="1" id="KW-0863">Zinc-finger</keyword>
<dbReference type="PROSITE" id="PS50158">
    <property type="entry name" value="ZF_CCHC"/>
    <property type="match status" value="1"/>
</dbReference>
<evidence type="ECO:0000256" key="1">
    <source>
        <dbReference type="PROSITE-ProRule" id="PRU00047"/>
    </source>
</evidence>
<dbReference type="RefSeq" id="XP_024319681.1">
    <property type="nucleotide sequence ID" value="XM_024472744.1"/>
</dbReference>
<dbReference type="VEuPathDB" id="FungiDB:GMDG_08668"/>
<organism evidence="4">
    <name type="scientific">Pseudogymnoascus destructans</name>
    <dbReference type="NCBI Taxonomy" id="655981"/>
    <lineage>
        <taxon>Eukaryota</taxon>
        <taxon>Fungi</taxon>
        <taxon>Dikarya</taxon>
        <taxon>Ascomycota</taxon>
        <taxon>Pezizomycotina</taxon>
        <taxon>Leotiomycetes</taxon>
        <taxon>Thelebolales</taxon>
        <taxon>Thelebolaceae</taxon>
        <taxon>Pseudogymnoascus</taxon>
    </lineage>
</organism>
<reference evidence="4" key="1">
    <citation type="submission" date="2016-03" db="EMBL/GenBank/DDBJ databases">
        <title>Updated assembly of Pseudogymnoascus destructans, the fungus causing white-nose syndrome of bats.</title>
        <authorList>
            <person name="Palmer J.M."/>
            <person name="Drees K.P."/>
            <person name="Foster J.T."/>
            <person name="Lindner D.L."/>
        </authorList>
    </citation>
    <scope>NUCLEOTIDE SEQUENCE [LARGE SCALE GENOMIC DNA]</scope>
    <source>
        <strain evidence="4">20631-21</strain>
    </source>
</reference>
<gene>
    <name evidence="4" type="ORF">VC83_09301</name>
</gene>
<protein>
    <recommendedName>
        <fullName evidence="3">CCHC-type domain-containing protein</fullName>
    </recommendedName>
</protein>
<dbReference type="OrthoDB" id="4206427at2759"/>
<name>A0A177A097_9PEZI</name>
<feature type="region of interest" description="Disordered" evidence="2">
    <location>
        <begin position="1"/>
        <end position="39"/>
    </location>
</feature>
<dbReference type="GeneID" id="36292336"/>
<feature type="compositionally biased region" description="Polar residues" evidence="2">
    <location>
        <begin position="1"/>
        <end position="23"/>
    </location>
</feature>
<dbReference type="SMART" id="SM00343">
    <property type="entry name" value="ZnF_C2HC"/>
    <property type="match status" value="1"/>
</dbReference>
<evidence type="ECO:0000259" key="3">
    <source>
        <dbReference type="PROSITE" id="PS50158"/>
    </source>
</evidence>
<dbReference type="InterPro" id="IPR036875">
    <property type="entry name" value="Znf_CCHC_sf"/>
</dbReference>
<dbReference type="InterPro" id="IPR001878">
    <property type="entry name" value="Znf_CCHC"/>
</dbReference>
<dbReference type="AlphaFoldDB" id="A0A177A097"/>
<feature type="region of interest" description="Disordered" evidence="2">
    <location>
        <begin position="319"/>
        <end position="346"/>
    </location>
</feature>
<feature type="region of interest" description="Disordered" evidence="2">
    <location>
        <begin position="69"/>
        <end position="117"/>
    </location>
</feature>
<evidence type="ECO:0000313" key="4">
    <source>
        <dbReference type="EMBL" id="OAF54374.1"/>
    </source>
</evidence>
<dbReference type="EMBL" id="KV441426">
    <property type="protein sequence ID" value="OAF54374.1"/>
    <property type="molecule type" value="Genomic_DNA"/>
</dbReference>
<keyword evidence="1" id="KW-0862">Zinc</keyword>
<dbReference type="Proteomes" id="UP000077154">
    <property type="component" value="Unassembled WGS sequence"/>
</dbReference>
<keyword evidence="1" id="KW-0479">Metal-binding</keyword>
<dbReference type="GO" id="GO:0003676">
    <property type="term" value="F:nucleic acid binding"/>
    <property type="evidence" value="ECO:0007669"/>
    <property type="project" value="InterPro"/>
</dbReference>
<feature type="domain" description="CCHC-type" evidence="3">
    <location>
        <begin position="295"/>
        <end position="309"/>
    </location>
</feature>
<sequence>MRKMTSNIPQDNDGQPSRMSTRQTTAAATTAAPTDDIPDRMANLEIQMQEIKEMIANLAATQTRIPSTPQVDTVEVEERRTSPIRNTPETVQLPPLRNTRSPSIPRMYSEDPPNRYKKSTISEKITPLSDGIEHTFMQWSASIRDRLVVNEDHYPTDVSRRALIWGTTTGLAKKIPRTPIPIRDTWVSECRRDDGPVGFILPHWQRNGTGPEPLRRPPNGRERTYQRDFLRVQSSLPKCSYYGTGHRVGMVSNPTAEAYKKPSGLLPEDSFYAHGPKPDITGRVRTAVPATSGNCFKCGKPGHFQDKCPLNPTVKEIDREAPEDEEQWEEAVAHQSDASLEENDEA</sequence>
<dbReference type="Pfam" id="PF00098">
    <property type="entry name" value="zf-CCHC"/>
    <property type="match status" value="1"/>
</dbReference>
<dbReference type="GO" id="GO:0008270">
    <property type="term" value="F:zinc ion binding"/>
    <property type="evidence" value="ECO:0007669"/>
    <property type="project" value="UniProtKB-KW"/>
</dbReference>
<dbReference type="SUPFAM" id="SSF57756">
    <property type="entry name" value="Retrovirus zinc finger-like domains"/>
    <property type="match status" value="1"/>
</dbReference>
<dbReference type="Gene3D" id="4.10.60.10">
    <property type="entry name" value="Zinc finger, CCHC-type"/>
    <property type="match status" value="1"/>
</dbReference>
<accession>A0A177A097</accession>